<feature type="region of interest" description="Disordered" evidence="1">
    <location>
        <begin position="46"/>
        <end position="68"/>
    </location>
</feature>
<evidence type="ECO:0000256" key="1">
    <source>
        <dbReference type="SAM" id="MobiDB-lite"/>
    </source>
</evidence>
<organism evidence="2 3">
    <name type="scientific">Staurois parvus</name>
    <dbReference type="NCBI Taxonomy" id="386267"/>
    <lineage>
        <taxon>Eukaryota</taxon>
        <taxon>Metazoa</taxon>
        <taxon>Chordata</taxon>
        <taxon>Craniata</taxon>
        <taxon>Vertebrata</taxon>
        <taxon>Euteleostomi</taxon>
        <taxon>Amphibia</taxon>
        <taxon>Batrachia</taxon>
        <taxon>Anura</taxon>
        <taxon>Neobatrachia</taxon>
        <taxon>Ranoidea</taxon>
        <taxon>Ranidae</taxon>
        <taxon>Staurois</taxon>
    </lineage>
</organism>
<sequence length="68" mass="7396">MPPDWSGSFLGPVKVPRRLREQGGGQTSGSLCRVELSQKWERVPVKTRYPLPPKGAKYGSGGGEEANK</sequence>
<accession>A0ABN9G6P6</accession>
<proteinExistence type="predicted"/>
<name>A0ABN9G6P6_9NEOB</name>
<gene>
    <name evidence="2" type="ORF">SPARVUS_LOCUS13537786</name>
</gene>
<dbReference type="EMBL" id="CATNWA010018057">
    <property type="protein sequence ID" value="CAI9605015.1"/>
    <property type="molecule type" value="Genomic_DNA"/>
</dbReference>
<reference evidence="2" key="1">
    <citation type="submission" date="2023-05" db="EMBL/GenBank/DDBJ databases">
        <authorList>
            <person name="Stuckert A."/>
        </authorList>
    </citation>
    <scope>NUCLEOTIDE SEQUENCE</scope>
</reference>
<protein>
    <submittedName>
        <fullName evidence="2">Uncharacterized protein</fullName>
    </submittedName>
</protein>
<feature type="compositionally biased region" description="Gly residues" evidence="1">
    <location>
        <begin position="58"/>
        <end position="68"/>
    </location>
</feature>
<comment type="caution">
    <text evidence="2">The sequence shown here is derived from an EMBL/GenBank/DDBJ whole genome shotgun (WGS) entry which is preliminary data.</text>
</comment>
<dbReference type="Proteomes" id="UP001162483">
    <property type="component" value="Unassembled WGS sequence"/>
</dbReference>
<evidence type="ECO:0000313" key="3">
    <source>
        <dbReference type="Proteomes" id="UP001162483"/>
    </source>
</evidence>
<evidence type="ECO:0000313" key="2">
    <source>
        <dbReference type="EMBL" id="CAI9605015.1"/>
    </source>
</evidence>
<keyword evidence="3" id="KW-1185">Reference proteome</keyword>